<evidence type="ECO:0000313" key="2">
    <source>
        <dbReference type="EMBL" id="SPO28961.1"/>
    </source>
</evidence>
<evidence type="ECO:0000313" key="3">
    <source>
        <dbReference type="Proteomes" id="UP000324022"/>
    </source>
</evidence>
<evidence type="ECO:0000256" key="1">
    <source>
        <dbReference type="SAM" id="SignalP"/>
    </source>
</evidence>
<name>A0A5C3EHJ4_9BASI</name>
<feature type="signal peptide" evidence="1">
    <location>
        <begin position="1"/>
        <end position="22"/>
    </location>
</feature>
<organism evidence="2 3">
    <name type="scientific">Ustilago trichophora</name>
    <dbReference type="NCBI Taxonomy" id="86804"/>
    <lineage>
        <taxon>Eukaryota</taxon>
        <taxon>Fungi</taxon>
        <taxon>Dikarya</taxon>
        <taxon>Basidiomycota</taxon>
        <taxon>Ustilaginomycotina</taxon>
        <taxon>Ustilaginomycetes</taxon>
        <taxon>Ustilaginales</taxon>
        <taxon>Ustilaginaceae</taxon>
        <taxon>Ustilago</taxon>
    </lineage>
</organism>
<protein>
    <recommendedName>
        <fullName evidence="4">Secreted protein</fullName>
    </recommendedName>
</protein>
<gene>
    <name evidence="2" type="ORF">UTRI_04990_B</name>
</gene>
<dbReference type="AlphaFoldDB" id="A0A5C3EHJ4"/>
<keyword evidence="3" id="KW-1185">Reference proteome</keyword>
<dbReference type="Proteomes" id="UP000324022">
    <property type="component" value="Unassembled WGS sequence"/>
</dbReference>
<dbReference type="EMBL" id="OOIN01000025">
    <property type="protein sequence ID" value="SPO28961.1"/>
    <property type="molecule type" value="Genomic_DNA"/>
</dbReference>
<evidence type="ECO:0008006" key="4">
    <source>
        <dbReference type="Google" id="ProtNLM"/>
    </source>
</evidence>
<accession>A0A5C3EHJ4</accession>
<proteinExistence type="predicted"/>
<keyword evidence="1" id="KW-0732">Signal</keyword>
<sequence length="165" mass="17770">MNRVIPFAAFIAVALMATASLSAPSAALVERDTPSTPADGLDINNKLVANYCNQPQSLLSTDRTACFQIDNGDVKAMTSSSHIFGWMTEDKKSFAMTTALPQAWGGPWNFTTYGQDIEIFISDKPACLNVVITSYDFSGGDERDVINDIQPHESCPGAGFITVLP</sequence>
<feature type="chain" id="PRO_5022722931" description="Secreted protein" evidence="1">
    <location>
        <begin position="23"/>
        <end position="165"/>
    </location>
</feature>
<reference evidence="2 3" key="1">
    <citation type="submission" date="2018-03" db="EMBL/GenBank/DDBJ databases">
        <authorList>
            <person name="Guldener U."/>
        </authorList>
    </citation>
    <scope>NUCLEOTIDE SEQUENCE [LARGE SCALE GENOMIC DNA]</scope>
    <source>
        <strain evidence="2 3">NBRC100155</strain>
    </source>
</reference>